<evidence type="ECO:0000256" key="5">
    <source>
        <dbReference type="ARBA" id="ARBA00047422"/>
    </source>
</evidence>
<evidence type="ECO:0000256" key="6">
    <source>
        <dbReference type="PROSITE-ProRule" id="PRU01016"/>
    </source>
</evidence>
<dbReference type="SUPFAM" id="SSF53335">
    <property type="entry name" value="S-adenosyl-L-methionine-dependent methyltransferases"/>
    <property type="match status" value="1"/>
</dbReference>
<feature type="compositionally biased region" description="Low complexity" evidence="9">
    <location>
        <begin position="417"/>
        <end position="428"/>
    </location>
</feature>
<comment type="caution">
    <text evidence="10">The sequence shown here is derived from an EMBL/GenBank/DDBJ whole genome shotgun (WGS) entry which is preliminary data.</text>
</comment>
<dbReference type="InterPro" id="IPR050750">
    <property type="entry name" value="C5-MTase"/>
</dbReference>
<keyword evidence="2 6" id="KW-0808">Transferase</keyword>
<keyword evidence="11" id="KW-1185">Reference proteome</keyword>
<proteinExistence type="inferred from homology"/>
<organism evidence="10 11">
    <name type="scientific">Bradyrhizobium ivorense</name>
    <dbReference type="NCBI Taxonomy" id="2511166"/>
    <lineage>
        <taxon>Bacteria</taxon>
        <taxon>Pseudomonadati</taxon>
        <taxon>Pseudomonadota</taxon>
        <taxon>Alphaproteobacteria</taxon>
        <taxon>Hyphomicrobiales</taxon>
        <taxon>Nitrobacteraceae</taxon>
        <taxon>Bradyrhizobium</taxon>
    </lineage>
</organism>
<keyword evidence="3 6" id="KW-0949">S-adenosyl-L-methionine</keyword>
<dbReference type="InterPro" id="IPR018117">
    <property type="entry name" value="C5_DNA_meth_AS"/>
</dbReference>
<protein>
    <recommendedName>
        <fullName evidence="8">Cytosine-specific methyltransferase</fullName>
        <ecNumber evidence="8">2.1.1.37</ecNumber>
    </recommendedName>
</protein>
<dbReference type="GO" id="GO:0009307">
    <property type="term" value="P:DNA restriction-modification system"/>
    <property type="evidence" value="ECO:0007669"/>
    <property type="project" value="UniProtKB-KW"/>
</dbReference>
<dbReference type="InterPro" id="IPR029063">
    <property type="entry name" value="SAM-dependent_MTases_sf"/>
</dbReference>
<dbReference type="PRINTS" id="PR00105">
    <property type="entry name" value="C5METTRFRASE"/>
</dbReference>
<dbReference type="InterPro" id="IPR001525">
    <property type="entry name" value="C5_MeTfrase"/>
</dbReference>
<dbReference type="EC" id="2.1.1.37" evidence="8"/>
<dbReference type="PANTHER" id="PTHR46098">
    <property type="entry name" value="TRNA (CYTOSINE(38)-C(5))-METHYLTRANSFERASE"/>
    <property type="match status" value="1"/>
</dbReference>
<evidence type="ECO:0000256" key="4">
    <source>
        <dbReference type="ARBA" id="ARBA00022747"/>
    </source>
</evidence>
<sequence>MPTRKPLQGPIIGDQRQGALRVVGLFAGIGGLELGLKAAGHSVEIVAENDPVASLVLARRFPDVVNLGDITRIGKLPECDVLACGFPCQDLSPAGGTAGIHGPKSGLVSHVLHLVHAARRKPKWMCFENVPFLLSLKRGAGMRYLTRKIEEAGYTWAYRVIDSRAFGLAQRRRRIFLLASRVEDPSEFLFSDVGASREPEWVPDTPCGFYWTEGNRGVGWAVDATPPLKGTSGVGIASPPAIWRSGSRDFVTPTIEDAEALQGFRRGWTAFSSEEAVADRLRWRLVGNAVSVPAAGWVGRILAGQSVQRRPEAKELDAAHPWPIAGYGGKNRRCKVEVSEWPGRKAYVGLSEFLSDAAPPLSLRAASGFLSRLERSGLRVPPEFTRDLRDFVARQGATANGWGDERADEPNARARQSAGKSSAVSSVS</sequence>
<dbReference type="PROSITE" id="PS51679">
    <property type="entry name" value="SAM_MT_C5"/>
    <property type="match status" value="1"/>
</dbReference>
<dbReference type="Gene3D" id="3.40.50.150">
    <property type="entry name" value="Vaccinia Virus protein VP39"/>
    <property type="match status" value="1"/>
</dbReference>
<dbReference type="Pfam" id="PF00145">
    <property type="entry name" value="DNA_methylase"/>
    <property type="match status" value="1"/>
</dbReference>
<dbReference type="GO" id="GO:0003886">
    <property type="term" value="F:DNA (cytosine-5-)-methyltransferase activity"/>
    <property type="evidence" value="ECO:0007669"/>
    <property type="project" value="UniProtKB-EC"/>
</dbReference>
<evidence type="ECO:0000313" key="10">
    <source>
        <dbReference type="EMBL" id="VIO73316.1"/>
    </source>
</evidence>
<keyword evidence="4" id="KW-0680">Restriction system</keyword>
<comment type="catalytic activity">
    <reaction evidence="5 8">
        <text>a 2'-deoxycytidine in DNA + S-adenosyl-L-methionine = a 5-methyl-2'-deoxycytidine in DNA + S-adenosyl-L-homocysteine + H(+)</text>
        <dbReference type="Rhea" id="RHEA:13681"/>
        <dbReference type="Rhea" id="RHEA-COMP:11369"/>
        <dbReference type="Rhea" id="RHEA-COMP:11370"/>
        <dbReference type="ChEBI" id="CHEBI:15378"/>
        <dbReference type="ChEBI" id="CHEBI:57856"/>
        <dbReference type="ChEBI" id="CHEBI:59789"/>
        <dbReference type="ChEBI" id="CHEBI:85452"/>
        <dbReference type="ChEBI" id="CHEBI:85454"/>
        <dbReference type="EC" id="2.1.1.37"/>
    </reaction>
</comment>
<dbReference type="PANTHER" id="PTHR46098:SF1">
    <property type="entry name" value="TRNA (CYTOSINE(38)-C(5))-METHYLTRANSFERASE"/>
    <property type="match status" value="1"/>
</dbReference>
<evidence type="ECO:0000256" key="7">
    <source>
        <dbReference type="RuleBase" id="RU000416"/>
    </source>
</evidence>
<accession>A0A508TFM3</accession>
<keyword evidence="1 6" id="KW-0489">Methyltransferase</keyword>
<feature type="region of interest" description="Disordered" evidence="9">
    <location>
        <begin position="397"/>
        <end position="428"/>
    </location>
</feature>
<dbReference type="OrthoDB" id="9813719at2"/>
<evidence type="ECO:0000256" key="1">
    <source>
        <dbReference type="ARBA" id="ARBA00022603"/>
    </source>
</evidence>
<dbReference type="Proteomes" id="UP000328092">
    <property type="component" value="Unassembled WGS sequence"/>
</dbReference>
<dbReference type="EMBL" id="CAADFC020000016">
    <property type="protein sequence ID" value="VIO73316.1"/>
    <property type="molecule type" value="Genomic_DNA"/>
</dbReference>
<gene>
    <name evidence="10" type="primary">ydiP</name>
    <name evidence="10" type="ORF">CI1B_49210</name>
</gene>
<name>A0A508TFM3_9BRAD</name>
<evidence type="ECO:0000313" key="11">
    <source>
        <dbReference type="Proteomes" id="UP000328092"/>
    </source>
</evidence>
<comment type="similarity">
    <text evidence="6 7">Belongs to the class I-like SAM-binding methyltransferase superfamily. C5-methyltransferase family.</text>
</comment>
<reference evidence="10" key="1">
    <citation type="submission" date="2019-02" db="EMBL/GenBank/DDBJ databases">
        <authorList>
            <person name="Pothier F.J."/>
        </authorList>
    </citation>
    <scope>NUCLEOTIDE SEQUENCE</scope>
    <source>
        <strain evidence="10">CI-1B</strain>
    </source>
</reference>
<evidence type="ECO:0000256" key="3">
    <source>
        <dbReference type="ARBA" id="ARBA00022691"/>
    </source>
</evidence>
<evidence type="ECO:0000256" key="8">
    <source>
        <dbReference type="RuleBase" id="RU000417"/>
    </source>
</evidence>
<feature type="active site" evidence="6">
    <location>
        <position position="88"/>
    </location>
</feature>
<dbReference type="GO" id="GO:0032259">
    <property type="term" value="P:methylation"/>
    <property type="evidence" value="ECO:0007669"/>
    <property type="project" value="UniProtKB-KW"/>
</dbReference>
<dbReference type="AlphaFoldDB" id="A0A508TFM3"/>
<evidence type="ECO:0000256" key="9">
    <source>
        <dbReference type="SAM" id="MobiDB-lite"/>
    </source>
</evidence>
<feature type="compositionally biased region" description="Basic and acidic residues" evidence="9">
    <location>
        <begin position="403"/>
        <end position="412"/>
    </location>
</feature>
<dbReference type="PROSITE" id="PS00094">
    <property type="entry name" value="C5_MTASE_1"/>
    <property type="match status" value="1"/>
</dbReference>
<dbReference type="RefSeq" id="WP_139861951.1">
    <property type="nucleotide sequence ID" value="NZ_CAADFC020000016.1"/>
</dbReference>
<dbReference type="NCBIfam" id="TIGR00675">
    <property type="entry name" value="dcm"/>
    <property type="match status" value="1"/>
</dbReference>
<evidence type="ECO:0000256" key="2">
    <source>
        <dbReference type="ARBA" id="ARBA00022679"/>
    </source>
</evidence>